<organism evidence="3 4">
    <name type="scientific">Chitinophaga hostae</name>
    <dbReference type="NCBI Taxonomy" id="2831022"/>
    <lineage>
        <taxon>Bacteria</taxon>
        <taxon>Pseudomonadati</taxon>
        <taxon>Bacteroidota</taxon>
        <taxon>Chitinophagia</taxon>
        <taxon>Chitinophagales</taxon>
        <taxon>Chitinophagaceae</taxon>
        <taxon>Chitinophaga</taxon>
    </lineage>
</organism>
<protein>
    <submittedName>
        <fullName evidence="3">SRPBCC domain-containing protein</fullName>
    </submittedName>
</protein>
<dbReference type="RefSeq" id="WP_211972413.1">
    <property type="nucleotide sequence ID" value="NZ_JAGTXB010000003.1"/>
</dbReference>
<reference evidence="3 4" key="1">
    <citation type="submission" date="2021-04" db="EMBL/GenBank/DDBJ databases">
        <title>Chitinophaga sp. nov., isolated from the rhizosphere soil.</title>
        <authorList>
            <person name="He S."/>
        </authorList>
    </citation>
    <scope>NUCLEOTIDE SEQUENCE [LARGE SCALE GENOMIC DNA]</scope>
    <source>
        <strain evidence="3 4">2R12</strain>
    </source>
</reference>
<gene>
    <name evidence="3" type="ORF">KE626_08320</name>
</gene>
<comment type="caution">
    <text evidence="3">The sequence shown here is derived from an EMBL/GenBank/DDBJ whole genome shotgun (WGS) entry which is preliminary data.</text>
</comment>
<dbReference type="Gene3D" id="3.30.530.20">
    <property type="match status" value="1"/>
</dbReference>
<dbReference type="InterPro" id="IPR013538">
    <property type="entry name" value="ASHA1/2-like_C"/>
</dbReference>
<dbReference type="InterPro" id="IPR023393">
    <property type="entry name" value="START-like_dom_sf"/>
</dbReference>
<dbReference type="EMBL" id="JAGTXB010000003">
    <property type="protein sequence ID" value="MBS0027310.1"/>
    <property type="molecule type" value="Genomic_DNA"/>
</dbReference>
<evidence type="ECO:0000313" key="4">
    <source>
        <dbReference type="Proteomes" id="UP000676386"/>
    </source>
</evidence>
<evidence type="ECO:0000313" key="3">
    <source>
        <dbReference type="EMBL" id="MBS0027310.1"/>
    </source>
</evidence>
<comment type="similarity">
    <text evidence="1">Belongs to the AHA1 family.</text>
</comment>
<accession>A0ABS5IWQ7</accession>
<dbReference type="SUPFAM" id="SSF55961">
    <property type="entry name" value="Bet v1-like"/>
    <property type="match status" value="1"/>
</dbReference>
<evidence type="ECO:0000256" key="1">
    <source>
        <dbReference type="ARBA" id="ARBA00006817"/>
    </source>
</evidence>
<evidence type="ECO:0000259" key="2">
    <source>
        <dbReference type="Pfam" id="PF08327"/>
    </source>
</evidence>
<sequence>MNPPGQLLTATVSVQASMTDVWACWTTPEHICQWNSPSADWHTSHVENDVRRGGRFLFTMQLKNNSSSFDFGGVYTEVRPQEKISYTLTDGRQTVNLFAVTPEGINVTEIFEPENGLPANVQLDFTTGVLNNFKSYVENVYKAAQLR</sequence>
<name>A0ABS5IWQ7_9BACT</name>
<proteinExistence type="inferred from homology"/>
<keyword evidence="4" id="KW-1185">Reference proteome</keyword>
<feature type="domain" description="Activator of Hsp90 ATPase homologue 1/2-like C-terminal" evidence="2">
    <location>
        <begin position="16"/>
        <end position="116"/>
    </location>
</feature>
<dbReference type="Pfam" id="PF08327">
    <property type="entry name" value="AHSA1"/>
    <property type="match status" value="1"/>
</dbReference>
<dbReference type="Proteomes" id="UP000676386">
    <property type="component" value="Unassembled WGS sequence"/>
</dbReference>